<sequence>MPPRRLDPEKTRVALDGQLVALDLPPFDGPASAVADALVTAVLTAYDRGVTPERDAARHAVRHLLDRLAADAPGRTVEVRVPPYAAVQAIEGPRHTRGTPPNVVEMDARTWVSLAVGRLSWEAAMATGAISASGARADLSAYLPL</sequence>
<dbReference type="Pfam" id="PF17844">
    <property type="entry name" value="SCP_3"/>
    <property type="match status" value="1"/>
</dbReference>
<dbReference type="AlphaFoldDB" id="A0A7W0HW81"/>
<dbReference type="Proteomes" id="UP000530928">
    <property type="component" value="Unassembled WGS sequence"/>
</dbReference>
<evidence type="ECO:0000313" key="2">
    <source>
        <dbReference type="EMBL" id="MBA2897566.1"/>
    </source>
</evidence>
<gene>
    <name evidence="2" type="ORF">HNR30_008968</name>
</gene>
<reference evidence="2 3" key="1">
    <citation type="submission" date="2020-07" db="EMBL/GenBank/DDBJ databases">
        <title>Genomic Encyclopedia of Type Strains, Phase IV (KMG-IV): sequencing the most valuable type-strain genomes for metagenomic binning, comparative biology and taxonomic classification.</title>
        <authorList>
            <person name="Goeker M."/>
        </authorList>
    </citation>
    <scope>NUCLEOTIDE SEQUENCE [LARGE SCALE GENOMIC DNA]</scope>
    <source>
        <strain evidence="2 3">DSM 45533</strain>
    </source>
</reference>
<dbReference type="InterPro" id="IPR041629">
    <property type="entry name" value="SCP_3"/>
</dbReference>
<dbReference type="EMBL" id="JACDUR010000012">
    <property type="protein sequence ID" value="MBA2897566.1"/>
    <property type="molecule type" value="Genomic_DNA"/>
</dbReference>
<name>A0A7W0HW81_9ACTN</name>
<keyword evidence="3" id="KW-1185">Reference proteome</keyword>
<accession>A0A7W0HW81</accession>
<comment type="caution">
    <text evidence="2">The sequence shown here is derived from an EMBL/GenBank/DDBJ whole genome shotgun (WGS) entry which is preliminary data.</text>
</comment>
<proteinExistence type="predicted"/>
<dbReference type="RefSeq" id="WP_312895067.1">
    <property type="nucleotide sequence ID" value="NZ_BAABAM010000014.1"/>
</dbReference>
<evidence type="ECO:0000259" key="1">
    <source>
        <dbReference type="Pfam" id="PF17844"/>
    </source>
</evidence>
<protein>
    <recommendedName>
        <fullName evidence="1">Bacterial SCP orthologue domain-containing protein</fullName>
    </recommendedName>
</protein>
<evidence type="ECO:0000313" key="3">
    <source>
        <dbReference type="Proteomes" id="UP000530928"/>
    </source>
</evidence>
<dbReference type="InterPro" id="IPR036527">
    <property type="entry name" value="SCP2_sterol-bd_dom_sf"/>
</dbReference>
<feature type="domain" description="Bacterial SCP orthologue" evidence="1">
    <location>
        <begin position="53"/>
        <end position="145"/>
    </location>
</feature>
<dbReference type="SUPFAM" id="SSF55718">
    <property type="entry name" value="SCP-like"/>
    <property type="match status" value="1"/>
</dbReference>
<dbReference type="Gene3D" id="3.30.1050.40">
    <property type="match status" value="1"/>
</dbReference>
<organism evidence="2 3">
    <name type="scientific">Nonomuraea soli</name>
    <dbReference type="NCBI Taxonomy" id="1032476"/>
    <lineage>
        <taxon>Bacteria</taxon>
        <taxon>Bacillati</taxon>
        <taxon>Actinomycetota</taxon>
        <taxon>Actinomycetes</taxon>
        <taxon>Streptosporangiales</taxon>
        <taxon>Streptosporangiaceae</taxon>
        <taxon>Nonomuraea</taxon>
    </lineage>
</organism>